<proteinExistence type="predicted"/>
<feature type="transmembrane region" description="Helical" evidence="1">
    <location>
        <begin position="15"/>
        <end position="39"/>
    </location>
</feature>
<name>A0A5N7AHZ1_9EURO</name>
<keyword evidence="1" id="KW-1133">Transmembrane helix</keyword>
<dbReference type="GeneID" id="43649627"/>
<dbReference type="RefSeq" id="XP_031932563.1">
    <property type="nucleotide sequence ID" value="XM_032065181.1"/>
</dbReference>
<accession>A0A5N7AHZ1</accession>
<protein>
    <submittedName>
        <fullName evidence="2">Uncharacterized protein</fullName>
    </submittedName>
</protein>
<dbReference type="Proteomes" id="UP000326268">
    <property type="component" value="Unassembled WGS sequence"/>
</dbReference>
<keyword evidence="1" id="KW-0472">Membrane</keyword>
<gene>
    <name evidence="2" type="ORF">BDV27DRAFT_120707</name>
</gene>
<keyword evidence="1" id="KW-0812">Transmembrane</keyword>
<sequence length="64" mass="7457">MIRLSLGHQHLVKGIWPFLFFFPSYIFLPLINFILGHLLQKADIAMFLLFPFNHLSVSQDENVA</sequence>
<evidence type="ECO:0000256" key="1">
    <source>
        <dbReference type="SAM" id="Phobius"/>
    </source>
</evidence>
<keyword evidence="3" id="KW-1185">Reference proteome</keyword>
<evidence type="ECO:0000313" key="3">
    <source>
        <dbReference type="Proteomes" id="UP000326268"/>
    </source>
</evidence>
<dbReference type="EMBL" id="ML737573">
    <property type="protein sequence ID" value="KAE8369482.1"/>
    <property type="molecule type" value="Genomic_DNA"/>
</dbReference>
<organism evidence="2 3">
    <name type="scientific">Aspergillus caelatus</name>
    <dbReference type="NCBI Taxonomy" id="61420"/>
    <lineage>
        <taxon>Eukaryota</taxon>
        <taxon>Fungi</taxon>
        <taxon>Dikarya</taxon>
        <taxon>Ascomycota</taxon>
        <taxon>Pezizomycotina</taxon>
        <taxon>Eurotiomycetes</taxon>
        <taxon>Eurotiomycetidae</taxon>
        <taxon>Eurotiales</taxon>
        <taxon>Aspergillaceae</taxon>
        <taxon>Aspergillus</taxon>
        <taxon>Aspergillus subgen. Circumdati</taxon>
    </lineage>
</organism>
<reference evidence="2 3" key="1">
    <citation type="submission" date="2019-04" db="EMBL/GenBank/DDBJ databases">
        <title>Friends and foes A comparative genomics studyof 23 Aspergillus species from section Flavi.</title>
        <authorList>
            <consortium name="DOE Joint Genome Institute"/>
            <person name="Kjaerbolling I."/>
            <person name="Vesth T."/>
            <person name="Frisvad J.C."/>
            <person name="Nybo J.L."/>
            <person name="Theobald S."/>
            <person name="Kildgaard S."/>
            <person name="Isbrandt T."/>
            <person name="Kuo A."/>
            <person name="Sato A."/>
            <person name="Lyhne E.K."/>
            <person name="Kogle M.E."/>
            <person name="Wiebenga A."/>
            <person name="Kun R.S."/>
            <person name="Lubbers R.J."/>
            <person name="Makela M.R."/>
            <person name="Barry K."/>
            <person name="Chovatia M."/>
            <person name="Clum A."/>
            <person name="Daum C."/>
            <person name="Haridas S."/>
            <person name="He G."/>
            <person name="LaButti K."/>
            <person name="Lipzen A."/>
            <person name="Mondo S."/>
            <person name="Riley R."/>
            <person name="Salamov A."/>
            <person name="Simmons B.A."/>
            <person name="Magnuson J.K."/>
            <person name="Henrissat B."/>
            <person name="Mortensen U.H."/>
            <person name="Larsen T.O."/>
            <person name="Devries R.P."/>
            <person name="Grigoriev I.V."/>
            <person name="Machida M."/>
            <person name="Baker S.E."/>
            <person name="Andersen M.R."/>
        </authorList>
    </citation>
    <scope>NUCLEOTIDE SEQUENCE [LARGE SCALE GENOMIC DNA]</scope>
    <source>
        <strain evidence="2 3">CBS 763.97</strain>
    </source>
</reference>
<evidence type="ECO:0000313" key="2">
    <source>
        <dbReference type="EMBL" id="KAE8369482.1"/>
    </source>
</evidence>
<dbReference type="AlphaFoldDB" id="A0A5N7AHZ1"/>